<keyword evidence="2" id="KW-1185">Reference proteome</keyword>
<dbReference type="AlphaFoldDB" id="A0A2V2N2E0"/>
<protein>
    <submittedName>
        <fullName evidence="1">Uncharacterized protein</fullName>
    </submittedName>
</protein>
<gene>
    <name evidence="1" type="ORF">DK846_04730</name>
</gene>
<dbReference type="OrthoDB" id="116736at2157"/>
<dbReference type="Proteomes" id="UP000245657">
    <property type="component" value="Unassembled WGS sequence"/>
</dbReference>
<dbReference type="RefSeq" id="WP_109967733.1">
    <property type="nucleotide sequence ID" value="NZ_CP176093.1"/>
</dbReference>
<proteinExistence type="predicted"/>
<reference evidence="1 2" key="1">
    <citation type="submission" date="2018-05" db="EMBL/GenBank/DDBJ databases">
        <title>Draft genome of Methanospirillum lacunae Ki8-1.</title>
        <authorList>
            <person name="Dueholm M.S."/>
            <person name="Nielsen P.H."/>
            <person name="Bakmann L.F."/>
            <person name="Otzen D.E."/>
        </authorList>
    </citation>
    <scope>NUCLEOTIDE SEQUENCE [LARGE SCALE GENOMIC DNA]</scope>
    <source>
        <strain evidence="1 2">Ki8-1</strain>
    </source>
</reference>
<organism evidence="1 2">
    <name type="scientific">Methanospirillum lacunae</name>
    <dbReference type="NCBI Taxonomy" id="668570"/>
    <lineage>
        <taxon>Archaea</taxon>
        <taxon>Methanobacteriati</taxon>
        <taxon>Methanobacteriota</taxon>
        <taxon>Stenosarchaea group</taxon>
        <taxon>Methanomicrobia</taxon>
        <taxon>Methanomicrobiales</taxon>
        <taxon>Methanospirillaceae</taxon>
        <taxon>Methanospirillum</taxon>
    </lineage>
</organism>
<comment type="caution">
    <text evidence="1">The sequence shown here is derived from an EMBL/GenBank/DDBJ whole genome shotgun (WGS) entry which is preliminary data.</text>
</comment>
<sequence>MDRFAVVRESLFRSLEKEGRFRIEEENFVIYLDGIGSFQIGRAQVILVLIRLGDEVNRDMDGEVVGVMSLSESGKGVKMVIRERLYVAPVRRVKRVLEGKEKKGALFGIKT</sequence>
<evidence type="ECO:0000313" key="1">
    <source>
        <dbReference type="EMBL" id="PWR74454.1"/>
    </source>
</evidence>
<name>A0A2V2N2E0_9EURY</name>
<accession>A0A2V2N2E0</accession>
<dbReference type="EMBL" id="QGMY01000002">
    <property type="protein sequence ID" value="PWR74454.1"/>
    <property type="molecule type" value="Genomic_DNA"/>
</dbReference>
<evidence type="ECO:0000313" key="2">
    <source>
        <dbReference type="Proteomes" id="UP000245657"/>
    </source>
</evidence>
<dbReference type="GeneID" id="97549849"/>